<dbReference type="InterPro" id="IPR007743">
    <property type="entry name" value="Immunity-related_GTPase-like"/>
</dbReference>
<feature type="domain" description="IRG-type G" evidence="5">
    <location>
        <begin position="45"/>
        <end position="216"/>
    </location>
</feature>
<dbReference type="SUPFAM" id="SSF52540">
    <property type="entry name" value="P-loop containing nucleoside triphosphate hydrolases"/>
    <property type="match status" value="1"/>
</dbReference>
<dbReference type="InterPro" id="IPR051515">
    <property type="entry name" value="IRG"/>
</dbReference>
<evidence type="ECO:0000256" key="2">
    <source>
        <dbReference type="ARBA" id="ARBA00022741"/>
    </source>
</evidence>
<reference evidence="6" key="2">
    <citation type="submission" date="2025-09" db="UniProtKB">
        <authorList>
            <consortium name="Ensembl"/>
        </authorList>
    </citation>
    <scope>IDENTIFICATION</scope>
</reference>
<dbReference type="FunFam" id="3.40.50.300:FF:000541">
    <property type="entry name" value="Immunity related GTPase M"/>
    <property type="match status" value="1"/>
</dbReference>
<proteinExistence type="inferred from homology"/>
<dbReference type="PROSITE" id="PS51716">
    <property type="entry name" value="G_IRG"/>
    <property type="match status" value="1"/>
</dbReference>
<evidence type="ECO:0000313" key="7">
    <source>
        <dbReference type="Proteomes" id="UP000265160"/>
    </source>
</evidence>
<dbReference type="GO" id="GO:0016787">
    <property type="term" value="F:hydrolase activity"/>
    <property type="evidence" value="ECO:0007669"/>
    <property type="project" value="UniProtKB-KW"/>
</dbReference>
<dbReference type="PANTHER" id="PTHR32341">
    <property type="entry name" value="INTERFERON-INDUCIBLE GTPASE"/>
    <property type="match status" value="1"/>
</dbReference>
<dbReference type="AlphaFoldDB" id="A0A3P9DSK2"/>
<dbReference type="InterPro" id="IPR027417">
    <property type="entry name" value="P-loop_NTPase"/>
</dbReference>
<reference evidence="6" key="1">
    <citation type="submission" date="2025-08" db="UniProtKB">
        <authorList>
            <consortium name="Ensembl"/>
        </authorList>
    </citation>
    <scope>IDENTIFICATION</scope>
</reference>
<dbReference type="Pfam" id="PF05049">
    <property type="entry name" value="IIGP"/>
    <property type="match status" value="1"/>
</dbReference>
<organism evidence="6 7">
    <name type="scientific">Maylandia zebra</name>
    <name type="common">zebra mbuna</name>
    <dbReference type="NCBI Taxonomy" id="106582"/>
    <lineage>
        <taxon>Eukaryota</taxon>
        <taxon>Metazoa</taxon>
        <taxon>Chordata</taxon>
        <taxon>Craniata</taxon>
        <taxon>Vertebrata</taxon>
        <taxon>Euteleostomi</taxon>
        <taxon>Actinopterygii</taxon>
        <taxon>Neopterygii</taxon>
        <taxon>Teleostei</taxon>
        <taxon>Neoteleostei</taxon>
        <taxon>Acanthomorphata</taxon>
        <taxon>Ovalentaria</taxon>
        <taxon>Cichlomorphae</taxon>
        <taxon>Cichliformes</taxon>
        <taxon>Cichlidae</taxon>
        <taxon>African cichlids</taxon>
        <taxon>Pseudocrenilabrinae</taxon>
        <taxon>Haplochromini</taxon>
        <taxon>Maylandia</taxon>
        <taxon>Maylandia zebra complex</taxon>
    </lineage>
</organism>
<evidence type="ECO:0000256" key="1">
    <source>
        <dbReference type="ARBA" id="ARBA00005429"/>
    </source>
</evidence>
<comment type="similarity">
    <text evidence="1">Belongs to the TRAFAC class dynamin-like GTPase superfamily. IRG family.</text>
</comment>
<dbReference type="Gene3D" id="3.40.50.300">
    <property type="entry name" value="P-loop containing nucleotide triphosphate hydrolases"/>
    <property type="match status" value="1"/>
</dbReference>
<sequence length="328" mass="37579">KIHGNTVYEVKTEFVHFSQHSLNSVREAFCNFFKQSSVINLQTNVSLNIAITGESGAGKSTFINAFRGIGDEDDGAAPTDFAESSKDPIPYFHPDYPNVSLWDLPGIGTPKYPADKYLRSVPFKKYDFYIIISADHLTENDVKLAKEIQRMMKKFYFVHSKTDNDINVGKKKDFTAEGTLSKIRKNCIESPQVFLVSSFEPRLYDFPLLRKTLERELDVQRDALLVRSSAIREGLRVEQLLLHIERSQLRWFGHLTRMPPGHLLGEVFQACPTGRRSRGRPRTRWRDYISRLAWERLGVPPDKLEEVAGEREVWASLLRLLPPRPGLG</sequence>
<keyword evidence="7" id="KW-1185">Reference proteome</keyword>
<evidence type="ECO:0000259" key="5">
    <source>
        <dbReference type="PROSITE" id="PS51716"/>
    </source>
</evidence>
<keyword evidence="4" id="KW-0342">GTP-binding</keyword>
<accession>A0A3P9DSK2</accession>
<keyword evidence="3" id="KW-0378">Hydrolase</keyword>
<dbReference type="GO" id="GO:0005525">
    <property type="term" value="F:GTP binding"/>
    <property type="evidence" value="ECO:0007669"/>
    <property type="project" value="UniProtKB-KW"/>
</dbReference>
<evidence type="ECO:0000256" key="3">
    <source>
        <dbReference type="ARBA" id="ARBA00022801"/>
    </source>
</evidence>
<dbReference type="Ensembl" id="ENSMZET00005038520.1">
    <property type="protein sequence ID" value="ENSMZEP00005037217.1"/>
    <property type="gene ID" value="ENSMZEG00005027737.1"/>
</dbReference>
<dbReference type="GeneTree" id="ENSGT00950000183007"/>
<dbReference type="PANTHER" id="PTHR32341:SF10">
    <property type="entry name" value="INTERFERON-INDUCIBLE GTPASE 5"/>
    <property type="match status" value="1"/>
</dbReference>
<dbReference type="InterPro" id="IPR030385">
    <property type="entry name" value="G_IRG_dom"/>
</dbReference>
<protein>
    <recommendedName>
        <fullName evidence="5">IRG-type G domain-containing protein</fullName>
    </recommendedName>
</protein>
<evidence type="ECO:0000256" key="4">
    <source>
        <dbReference type="ARBA" id="ARBA00023134"/>
    </source>
</evidence>
<keyword evidence="2" id="KW-0547">Nucleotide-binding</keyword>
<evidence type="ECO:0000313" key="6">
    <source>
        <dbReference type="Ensembl" id="ENSMZEP00005037217.1"/>
    </source>
</evidence>
<dbReference type="Proteomes" id="UP000265160">
    <property type="component" value="Unplaced"/>
</dbReference>
<dbReference type="GO" id="GO:0016020">
    <property type="term" value="C:membrane"/>
    <property type="evidence" value="ECO:0007669"/>
    <property type="project" value="InterPro"/>
</dbReference>
<name>A0A3P9DSK2_9CICH</name>